<keyword evidence="13" id="KW-1185">Reference proteome</keyword>
<comment type="similarity">
    <text evidence="3">Belongs to the PIGS family.</text>
</comment>
<evidence type="ECO:0000256" key="7">
    <source>
        <dbReference type="ARBA" id="ARBA00022989"/>
    </source>
</evidence>
<evidence type="ECO:0000256" key="6">
    <source>
        <dbReference type="ARBA" id="ARBA00022824"/>
    </source>
</evidence>
<evidence type="ECO:0000313" key="13">
    <source>
        <dbReference type="Proteomes" id="UP000308549"/>
    </source>
</evidence>
<keyword evidence="9" id="KW-0325">Glycoprotein</keyword>
<accession>A0A4U0TJL7</accession>
<dbReference type="InterPro" id="IPR019540">
    <property type="entry name" value="PtdIno-glycan_biosynth_class_S"/>
</dbReference>
<dbReference type="PANTHER" id="PTHR21072:SF13">
    <property type="entry name" value="GPI TRANSAMIDASE COMPONENT PIG-S"/>
    <property type="match status" value="1"/>
</dbReference>
<dbReference type="OrthoDB" id="28748at2759"/>
<evidence type="ECO:0000256" key="1">
    <source>
        <dbReference type="ARBA" id="ARBA00004477"/>
    </source>
</evidence>
<dbReference type="AlphaFoldDB" id="A0A4U0TJL7"/>
<gene>
    <name evidence="12" type="ORF">B0A50_08420</name>
</gene>
<keyword evidence="7 11" id="KW-1133">Transmembrane helix</keyword>
<evidence type="ECO:0000256" key="3">
    <source>
        <dbReference type="ARBA" id="ARBA00005316"/>
    </source>
</evidence>
<evidence type="ECO:0000256" key="9">
    <source>
        <dbReference type="ARBA" id="ARBA00023180"/>
    </source>
</evidence>
<name>A0A4U0TJL7_9PEZI</name>
<evidence type="ECO:0000256" key="10">
    <source>
        <dbReference type="SAM" id="MobiDB-lite"/>
    </source>
</evidence>
<evidence type="ECO:0000313" key="12">
    <source>
        <dbReference type="EMBL" id="TKA22038.1"/>
    </source>
</evidence>
<feature type="transmembrane region" description="Helical" evidence="11">
    <location>
        <begin position="38"/>
        <end position="57"/>
    </location>
</feature>
<protein>
    <recommendedName>
        <fullName evidence="14">GPI transamidase component PIG-S</fullName>
    </recommendedName>
</protein>
<dbReference type="GO" id="GO:0016255">
    <property type="term" value="P:attachment of GPI anchor to protein"/>
    <property type="evidence" value="ECO:0007669"/>
    <property type="project" value="InterPro"/>
</dbReference>
<keyword evidence="8 11" id="KW-0472">Membrane</keyword>
<evidence type="ECO:0000256" key="8">
    <source>
        <dbReference type="ARBA" id="ARBA00023136"/>
    </source>
</evidence>
<dbReference type="Proteomes" id="UP000308549">
    <property type="component" value="Unassembled WGS sequence"/>
</dbReference>
<reference evidence="12 13" key="1">
    <citation type="submission" date="2017-03" db="EMBL/GenBank/DDBJ databases">
        <title>Genomes of endolithic fungi from Antarctica.</title>
        <authorList>
            <person name="Coleine C."/>
            <person name="Masonjones S."/>
            <person name="Stajich J.E."/>
        </authorList>
    </citation>
    <scope>NUCLEOTIDE SEQUENCE [LARGE SCALE GENOMIC DNA]</scope>
    <source>
        <strain evidence="12 13">CCFEE 6315</strain>
    </source>
</reference>
<keyword evidence="6" id="KW-0256">Endoplasmic reticulum</keyword>
<dbReference type="GO" id="GO:0006506">
    <property type="term" value="P:GPI anchor biosynthetic process"/>
    <property type="evidence" value="ECO:0007669"/>
    <property type="project" value="UniProtKB-UniPathway"/>
</dbReference>
<dbReference type="EMBL" id="NAJL01000087">
    <property type="protein sequence ID" value="TKA22038.1"/>
    <property type="molecule type" value="Genomic_DNA"/>
</dbReference>
<organism evidence="12 13">
    <name type="scientific">Salinomyces thailandicus</name>
    <dbReference type="NCBI Taxonomy" id="706561"/>
    <lineage>
        <taxon>Eukaryota</taxon>
        <taxon>Fungi</taxon>
        <taxon>Dikarya</taxon>
        <taxon>Ascomycota</taxon>
        <taxon>Pezizomycotina</taxon>
        <taxon>Dothideomycetes</taxon>
        <taxon>Dothideomycetidae</taxon>
        <taxon>Mycosphaerellales</taxon>
        <taxon>Teratosphaeriaceae</taxon>
        <taxon>Salinomyces</taxon>
    </lineage>
</organism>
<comment type="caution">
    <text evidence="12">The sequence shown here is derived from an EMBL/GenBank/DDBJ whole genome shotgun (WGS) entry which is preliminary data.</text>
</comment>
<comment type="subcellular location">
    <subcellularLocation>
        <location evidence="1">Endoplasmic reticulum membrane</location>
        <topology evidence="1">Multi-pass membrane protein</topology>
    </subcellularLocation>
</comment>
<sequence length="538" mass="59110">MAELEKPAVKPSTAEDPSRKDQASPPPESPAATWTRRCIIIAFWSVVICLGLPHWIWTTSIHRSDLPLETMNSWADGKAHRFQYPLSIRIDTTEKDHESRAALVADLTKKFQQSSDLPLYDINISPGHYSEGFLPEQEKDADLVVYVDNESKSPQQASLRPWAPVLDVQPGHAGPSAASEFIFHEIVRAYADEQRSLSHLMSDSPFVSDKGIALTADQKTKLDARTTRAFKYASMYHLTFSLFSASATPSAWDIDVAMQQYLSPLLRQLSNVSRFTVDTQVQLHAAFSPSIAGPQFDQASGKWHLQKTDLSGFVNAAEWPLNPSIGAGPTINFVLYVPTKDQSPLEIAETGGTSWLIPQWGGVQIYNPSNKQDSALSADDLEAVMLTFADQLTALVGLPPSPPSLTLRLASMTRERTTSLILSASSTLGALSRLTLKLTSIAIPNSVAKSVDETIARLEQACLDLREGRYNNALANARIANDEAEKAFFEPSMVGQVYFPDEHKVAVYVPLLGPVAVPLVMAAVKELLSLRRRKVKST</sequence>
<dbReference type="Pfam" id="PF10510">
    <property type="entry name" value="PIG-S"/>
    <property type="match status" value="1"/>
</dbReference>
<evidence type="ECO:0008006" key="14">
    <source>
        <dbReference type="Google" id="ProtNLM"/>
    </source>
</evidence>
<comment type="pathway">
    <text evidence="2">Glycolipid biosynthesis; glycosylphosphatidylinositol-anchor biosynthesis.</text>
</comment>
<evidence type="ECO:0000256" key="5">
    <source>
        <dbReference type="ARBA" id="ARBA00022692"/>
    </source>
</evidence>
<evidence type="ECO:0000256" key="2">
    <source>
        <dbReference type="ARBA" id="ARBA00004687"/>
    </source>
</evidence>
<keyword evidence="4" id="KW-0337">GPI-anchor biosynthesis</keyword>
<dbReference type="PANTHER" id="PTHR21072">
    <property type="entry name" value="GPI TRANSAMIDASE COMPONENT PIG-S"/>
    <property type="match status" value="1"/>
</dbReference>
<proteinExistence type="inferred from homology"/>
<dbReference type="UniPathway" id="UPA00196"/>
<evidence type="ECO:0000256" key="11">
    <source>
        <dbReference type="SAM" id="Phobius"/>
    </source>
</evidence>
<dbReference type="GO" id="GO:0042765">
    <property type="term" value="C:GPI-anchor transamidase complex"/>
    <property type="evidence" value="ECO:0007669"/>
    <property type="project" value="InterPro"/>
</dbReference>
<keyword evidence="5 11" id="KW-0812">Transmembrane</keyword>
<evidence type="ECO:0000256" key="4">
    <source>
        <dbReference type="ARBA" id="ARBA00022502"/>
    </source>
</evidence>
<feature type="region of interest" description="Disordered" evidence="10">
    <location>
        <begin position="1"/>
        <end position="31"/>
    </location>
</feature>